<keyword evidence="2" id="KW-1185">Reference proteome</keyword>
<dbReference type="Proteomes" id="UP000738376">
    <property type="component" value="Unassembled WGS sequence"/>
</dbReference>
<proteinExistence type="predicted"/>
<evidence type="ECO:0008006" key="3">
    <source>
        <dbReference type="Google" id="ProtNLM"/>
    </source>
</evidence>
<protein>
    <recommendedName>
        <fullName evidence="3">ParB/Sulfiredoxin domain-containing protein</fullName>
    </recommendedName>
</protein>
<dbReference type="RefSeq" id="WP_169362596.1">
    <property type="nucleotide sequence ID" value="NZ_JAAVJL010000001.1"/>
</dbReference>
<comment type="caution">
    <text evidence="1">The sequence shown here is derived from an EMBL/GenBank/DDBJ whole genome shotgun (WGS) entry which is preliminary data.</text>
</comment>
<accession>A0ABX1LN83</accession>
<evidence type="ECO:0000313" key="2">
    <source>
        <dbReference type="Proteomes" id="UP000738376"/>
    </source>
</evidence>
<dbReference type="EMBL" id="JAAVJL010000001">
    <property type="protein sequence ID" value="NMF57589.1"/>
    <property type="molecule type" value="Genomic_DNA"/>
</dbReference>
<evidence type="ECO:0000313" key="1">
    <source>
        <dbReference type="EMBL" id="NMF57589.1"/>
    </source>
</evidence>
<name>A0ABX1LN83_9CYAN</name>
<organism evidence="1 2">
    <name type="scientific">Pseudanabaena yagii GIHE-NHR1</name>
    <dbReference type="NCBI Taxonomy" id="2722753"/>
    <lineage>
        <taxon>Bacteria</taxon>
        <taxon>Bacillati</taxon>
        <taxon>Cyanobacteriota</taxon>
        <taxon>Cyanophyceae</taxon>
        <taxon>Pseudanabaenales</taxon>
        <taxon>Pseudanabaenaceae</taxon>
        <taxon>Pseudanabaena</taxon>
        <taxon>Pseudanabaena yagii</taxon>
    </lineage>
</organism>
<reference evidence="1 2" key="1">
    <citation type="submission" date="2020-03" db="EMBL/GenBank/DDBJ databases">
        <title>Draft Genome Sequence of 2-Methylisoborneol Producing Pseudanabaena yagii Strain GIHE-NHR1 Isolated from North Han River in South Korea.</title>
        <authorList>
            <person name="Jeong J."/>
        </authorList>
    </citation>
    <scope>NUCLEOTIDE SEQUENCE [LARGE SCALE GENOMIC DNA]</scope>
    <source>
        <strain evidence="1 2">GIHE-NHR1</strain>
    </source>
</reference>
<gene>
    <name evidence="1" type="ORF">HC246_06060</name>
</gene>
<sequence>MTIAGTETEYISSKELKELHGFTDPTIKKFLGECDKTEKNTKSKSAPLKLYSLERVNKVLSDPSFVEWQNKKQSSTSKRKQANVNIEASPNVAGVPKFNAIASEAIPQTDAFDFDQELLPLKTADWTDFQWQHFREEDEGKFSEEHKLHAVTTVHKMLVSAYWFTPKDFFNAFSQYGNCDEYKSDLVSDYKSSILAHGWMGIPLVSLMIRDRQNPSKIRLDSGHHRWIALKELSELGQLPSDFKIPVFDLKGLRPIVRDQYNSNLDFALRYAVTGGRLGHDFALRVIAKNWFTRLCTGVDCSY</sequence>